<dbReference type="InterPro" id="IPR014555">
    <property type="entry name" value="RecF-like"/>
</dbReference>
<dbReference type="GO" id="GO:0005524">
    <property type="term" value="F:ATP binding"/>
    <property type="evidence" value="ECO:0007669"/>
    <property type="project" value="InterPro"/>
</dbReference>
<gene>
    <name evidence="2" type="ORF">HELGO_WM65055</name>
</gene>
<dbReference type="EMBL" id="CACVAR010000407">
    <property type="protein sequence ID" value="CAA6826533.1"/>
    <property type="molecule type" value="Genomic_DNA"/>
</dbReference>
<dbReference type="PANTHER" id="PTHR32182:SF22">
    <property type="entry name" value="ATP-DEPENDENT ENDONUCLEASE, OLD FAMILY-RELATED"/>
    <property type="match status" value="1"/>
</dbReference>
<dbReference type="AlphaFoldDB" id="A0A6S6UCG1"/>
<keyword evidence="2" id="KW-0540">Nuclease</keyword>
<name>A0A6S6UCG1_9BACT</name>
<evidence type="ECO:0000259" key="1">
    <source>
        <dbReference type="Pfam" id="PF13304"/>
    </source>
</evidence>
<dbReference type="InterPro" id="IPR003959">
    <property type="entry name" value="ATPase_AAA_core"/>
</dbReference>
<dbReference type="PIRSF" id="PIRSF029347">
    <property type="entry name" value="RecF"/>
    <property type="match status" value="1"/>
</dbReference>
<organism evidence="2">
    <name type="scientific">uncultured Sulfurovum sp</name>
    <dbReference type="NCBI Taxonomy" id="269237"/>
    <lineage>
        <taxon>Bacteria</taxon>
        <taxon>Pseudomonadati</taxon>
        <taxon>Campylobacterota</taxon>
        <taxon>Epsilonproteobacteria</taxon>
        <taxon>Campylobacterales</taxon>
        <taxon>Sulfurovaceae</taxon>
        <taxon>Sulfurovum</taxon>
        <taxon>environmental samples</taxon>
    </lineage>
</organism>
<dbReference type="GO" id="GO:0004519">
    <property type="term" value="F:endonuclease activity"/>
    <property type="evidence" value="ECO:0007669"/>
    <property type="project" value="UniProtKB-KW"/>
</dbReference>
<protein>
    <submittedName>
        <fullName evidence="2">Predicted ATP-dependent endonuclease, OLD family</fullName>
    </submittedName>
</protein>
<dbReference type="PANTHER" id="PTHR32182">
    <property type="entry name" value="DNA REPLICATION AND REPAIR PROTEIN RECF"/>
    <property type="match status" value="1"/>
</dbReference>
<dbReference type="GO" id="GO:0016887">
    <property type="term" value="F:ATP hydrolysis activity"/>
    <property type="evidence" value="ECO:0007669"/>
    <property type="project" value="InterPro"/>
</dbReference>
<dbReference type="InterPro" id="IPR027417">
    <property type="entry name" value="P-loop_NTPase"/>
</dbReference>
<sequence>MIELDSCRIYNFKSLDDFELNFSKFTCLIGLNSAGKSTILQAIDFISQQMKGDITGWLKSRDWEELALESKIINEDNIFIGLGFFYKEKSYVWRLYFDINLKRIIDEEIIIIKSNSKLESKTIFKVENSKFMIDKDGGINEGEIIQEYEGSFLAKLKPELLPDVIVEFREYLQNIYSLDLLSPRELKKESKDGSILGLSGENLSAFLNSFDETQKENILKNLQKCYPKIVAYSVIETANGYYRLEVTEKFKDKEIINESKYLNDGVLRVIAILAQLETKQSFLLFDEIENGINSELIEILMDILIASKHQIIVTTHSPMILNYIEDDIAKKSVQYIYKTKEGLTQSIPFFDIPSMVEKLEMMGAGSAYIDTNLEDLIEEIEEVQKSKKEAE</sequence>
<dbReference type="GO" id="GO:0000731">
    <property type="term" value="P:DNA synthesis involved in DNA repair"/>
    <property type="evidence" value="ECO:0007669"/>
    <property type="project" value="TreeGrafter"/>
</dbReference>
<feature type="domain" description="ATPase AAA-type core" evidence="1">
    <location>
        <begin position="25"/>
        <end position="321"/>
    </location>
</feature>
<keyword evidence="2" id="KW-0255">Endonuclease</keyword>
<evidence type="ECO:0000313" key="2">
    <source>
        <dbReference type="EMBL" id="CAA6826533.1"/>
    </source>
</evidence>
<reference evidence="2" key="1">
    <citation type="submission" date="2020-01" db="EMBL/GenBank/DDBJ databases">
        <authorList>
            <person name="Meier V. D."/>
            <person name="Meier V D."/>
        </authorList>
    </citation>
    <scope>NUCLEOTIDE SEQUENCE</scope>
    <source>
        <strain evidence="2">HLG_WM_MAG_03</strain>
    </source>
</reference>
<dbReference type="GO" id="GO:0006302">
    <property type="term" value="P:double-strand break repair"/>
    <property type="evidence" value="ECO:0007669"/>
    <property type="project" value="TreeGrafter"/>
</dbReference>
<dbReference type="Gene3D" id="3.40.50.300">
    <property type="entry name" value="P-loop containing nucleotide triphosphate hydrolases"/>
    <property type="match status" value="1"/>
</dbReference>
<accession>A0A6S6UCG1</accession>
<dbReference type="Pfam" id="PF13304">
    <property type="entry name" value="AAA_21"/>
    <property type="match status" value="1"/>
</dbReference>
<proteinExistence type="predicted"/>
<keyword evidence="2" id="KW-0378">Hydrolase</keyword>
<dbReference type="SUPFAM" id="SSF52540">
    <property type="entry name" value="P-loop containing nucleoside triphosphate hydrolases"/>
    <property type="match status" value="1"/>
</dbReference>